<dbReference type="GeneID" id="5435428"/>
<dbReference type="EMBL" id="CP009807">
    <property type="protein sequence ID" value="ATZ48692.1"/>
    <property type="molecule type" value="Genomic_DNA"/>
</dbReference>
<dbReference type="Proteomes" id="UP000001798">
    <property type="component" value="Chromosome 3"/>
</dbReference>
<evidence type="ECO:0000256" key="1">
    <source>
        <dbReference type="SAM" id="MobiDB-lite"/>
    </source>
</evidence>
<reference evidence="2 3" key="3">
    <citation type="journal article" date="2017" name="Mol. Plant Pathol.">
        <title>A gapless genome sequence of the fungus Botrytis cinerea.</title>
        <authorList>
            <person name="Van Kan J.A."/>
            <person name="Stassen J.H."/>
            <person name="Mosbach A."/>
            <person name="Van Der Lee T.A."/>
            <person name="Faino L."/>
            <person name="Farmer A.D."/>
            <person name="Papasotiriou D.G."/>
            <person name="Zhou S."/>
            <person name="Seidl M.F."/>
            <person name="Cottam E."/>
            <person name="Edel D."/>
            <person name="Hahn M."/>
            <person name="Schwartz D.C."/>
            <person name="Dietrich R.A."/>
            <person name="Widdison S."/>
            <person name="Scalliet G."/>
        </authorList>
    </citation>
    <scope>NUCLEOTIDE SEQUENCE [LARGE SCALE GENOMIC DNA]</scope>
    <source>
        <strain evidence="2 3">B05.10</strain>
    </source>
</reference>
<gene>
    <name evidence="2" type="ORF">BCIN_03g08770</name>
</gene>
<sequence>MWLQISSCFSPTDNLSLIMAMNNFTPFLASYNELVQQWQKRLRILKGMEEKAVEFPELMRMIWVFKQSCVEFQSFQVKLDYFSAESPSGHLFNHWQQLSSDFNKIRACFAALELSIDKYHHSRAVAELSPLTPVNLPDPSVFLPDIQDNKMNMAKMEGSRILKNKPKKLILAFPIRTYSCSLFDKKKRARIVTSVPGELTLILRVSKEYLSLNARPSLDMEEEMRLSILRYQKGEEEESRKQAAAVVEAARITAINEAESREKAEEEAQLQQADSKIPFNSDDTTCQESCKRAISDGDVPVPMSRPQAPGMAEIRQALITATNQMYLSHKQTAKASMIKRRVRKQLQLDKNFFEENGWPKRCDVIILWAFKEARDFEVVGY</sequence>
<dbReference type="AlphaFoldDB" id="A0A384JDW5"/>
<evidence type="ECO:0000313" key="3">
    <source>
        <dbReference type="Proteomes" id="UP000001798"/>
    </source>
</evidence>
<protein>
    <submittedName>
        <fullName evidence="2">Uncharacterized protein</fullName>
    </submittedName>
</protein>
<reference evidence="2 3" key="2">
    <citation type="journal article" date="2012" name="Eukaryot. Cell">
        <title>Genome update of Botrytis cinerea strains B05.10 and T4.</title>
        <authorList>
            <person name="Staats M."/>
            <person name="van Kan J.A."/>
        </authorList>
    </citation>
    <scope>NUCLEOTIDE SEQUENCE [LARGE SCALE GENOMIC DNA]</scope>
    <source>
        <strain evidence="2 3">B05.10</strain>
    </source>
</reference>
<organism evidence="2 3">
    <name type="scientific">Botryotinia fuckeliana (strain B05.10)</name>
    <name type="common">Noble rot fungus</name>
    <name type="synonym">Botrytis cinerea</name>
    <dbReference type="NCBI Taxonomy" id="332648"/>
    <lineage>
        <taxon>Eukaryota</taxon>
        <taxon>Fungi</taxon>
        <taxon>Dikarya</taxon>
        <taxon>Ascomycota</taxon>
        <taxon>Pezizomycotina</taxon>
        <taxon>Leotiomycetes</taxon>
        <taxon>Helotiales</taxon>
        <taxon>Sclerotiniaceae</taxon>
        <taxon>Botrytis</taxon>
    </lineage>
</organism>
<dbReference type="OrthoDB" id="3542221at2759"/>
<name>A0A384JDW5_BOTFB</name>
<feature type="region of interest" description="Disordered" evidence="1">
    <location>
        <begin position="258"/>
        <end position="284"/>
    </location>
</feature>
<dbReference type="RefSeq" id="XP_024548008.1">
    <property type="nucleotide sequence ID" value="XM_024692233.1"/>
</dbReference>
<evidence type="ECO:0000313" key="2">
    <source>
        <dbReference type="EMBL" id="ATZ48692.1"/>
    </source>
</evidence>
<dbReference type="KEGG" id="bfu:BCIN_03g08770"/>
<keyword evidence="3" id="KW-1185">Reference proteome</keyword>
<dbReference type="VEuPathDB" id="FungiDB:Bcin03g08770"/>
<proteinExistence type="predicted"/>
<accession>A0A384JDW5</accession>
<reference evidence="2 3" key="1">
    <citation type="journal article" date="2011" name="PLoS Genet.">
        <title>Genomic analysis of the necrotrophic fungal pathogens Sclerotinia sclerotiorum and Botrytis cinerea.</title>
        <authorList>
            <person name="Amselem J."/>
            <person name="Cuomo C.A."/>
            <person name="van Kan J.A."/>
            <person name="Viaud M."/>
            <person name="Benito E.P."/>
            <person name="Couloux A."/>
            <person name="Coutinho P.M."/>
            <person name="de Vries R.P."/>
            <person name="Dyer P.S."/>
            <person name="Fillinger S."/>
            <person name="Fournier E."/>
            <person name="Gout L."/>
            <person name="Hahn M."/>
            <person name="Kohn L."/>
            <person name="Lapalu N."/>
            <person name="Plummer K.M."/>
            <person name="Pradier J.M."/>
            <person name="Quevillon E."/>
            <person name="Sharon A."/>
            <person name="Simon A."/>
            <person name="ten Have A."/>
            <person name="Tudzynski B."/>
            <person name="Tudzynski P."/>
            <person name="Wincker P."/>
            <person name="Andrew M."/>
            <person name="Anthouard V."/>
            <person name="Beever R.E."/>
            <person name="Beffa R."/>
            <person name="Benoit I."/>
            <person name="Bouzid O."/>
            <person name="Brault B."/>
            <person name="Chen Z."/>
            <person name="Choquer M."/>
            <person name="Collemare J."/>
            <person name="Cotton P."/>
            <person name="Danchin E.G."/>
            <person name="Da Silva C."/>
            <person name="Gautier A."/>
            <person name="Giraud C."/>
            <person name="Giraud T."/>
            <person name="Gonzalez C."/>
            <person name="Grossetete S."/>
            <person name="Guldener U."/>
            <person name="Henrissat B."/>
            <person name="Howlett B.J."/>
            <person name="Kodira C."/>
            <person name="Kretschmer M."/>
            <person name="Lappartient A."/>
            <person name="Leroch M."/>
            <person name="Levis C."/>
            <person name="Mauceli E."/>
            <person name="Neuveglise C."/>
            <person name="Oeser B."/>
            <person name="Pearson M."/>
            <person name="Poulain J."/>
            <person name="Poussereau N."/>
            <person name="Quesneville H."/>
            <person name="Rascle C."/>
            <person name="Schumacher J."/>
            <person name="Segurens B."/>
            <person name="Sexton A."/>
            <person name="Silva E."/>
            <person name="Sirven C."/>
            <person name="Soanes D.M."/>
            <person name="Talbot N.J."/>
            <person name="Templeton M."/>
            <person name="Yandava C."/>
            <person name="Yarden O."/>
            <person name="Zeng Q."/>
            <person name="Rollins J.A."/>
            <person name="Lebrun M.H."/>
            <person name="Dickman M."/>
        </authorList>
    </citation>
    <scope>NUCLEOTIDE SEQUENCE [LARGE SCALE GENOMIC DNA]</scope>
    <source>
        <strain evidence="2 3">B05.10</strain>
    </source>
</reference>